<dbReference type="EMBL" id="CP042914">
    <property type="protein sequence ID" value="QEG40409.1"/>
    <property type="molecule type" value="Genomic_DNA"/>
</dbReference>
<sequence length="490" mass="55102">MATATRKKRRTKSERSAQAAEALARAVENDSHANYQPIIDGFVARGLKAEDIRPRENVFTYPAWQAKGRQVRRGERGVKIFVRVPVDESKPADTKPATPDGKKAKRTVGRRAVVFHISQTFEIGSDDAGQPLPVAPDGDDNQAPTPRKPDAQRIAAQLRRSADVLTKQIEHKLRPMTQRPTARRNWHYIQRQFEGQDMLKTQHAMHALADAWEAGTIPESLKAVRQRYAILRMVSKGVDTSGYYSARRTDEYRDNSETAQTLRRFLAGDADAARRAEEVEAAEQLTSRENELRLCSRPGFFPTPDSVIAEMLRRADIQPGDRILEPSAGMGHIIRALVADPLPTIRYAMGSIDIRWCEINAECREFIGTSIDYPRCQALSEDGVHDFLEIDPCDVGLFDRILMNPPFENGQDAEHVMAAADFLEPGGRLVAIVSEGLFYRRDRKAKEFREWLDEVDGYSFKLPDNAFDGPDAVRPTKVATRIVVIEEPAE</sequence>
<dbReference type="InterPro" id="IPR029063">
    <property type="entry name" value="SAM-dependent_MTases_sf"/>
</dbReference>
<dbReference type="RefSeq" id="WP_068130880.1">
    <property type="nucleotide sequence ID" value="NZ_CP042914.1"/>
</dbReference>
<evidence type="ECO:0000313" key="3">
    <source>
        <dbReference type="EMBL" id="QEG40409.1"/>
    </source>
</evidence>
<dbReference type="SUPFAM" id="SSF53335">
    <property type="entry name" value="S-adenosyl-L-methionine-dependent methyltransferases"/>
    <property type="match status" value="1"/>
</dbReference>
<dbReference type="Gene3D" id="3.40.50.150">
    <property type="entry name" value="Vaccinia Virus protein VP39"/>
    <property type="match status" value="1"/>
</dbReference>
<organism evidence="3 4">
    <name type="scientific">Roseimaritima ulvae</name>
    <dbReference type="NCBI Taxonomy" id="980254"/>
    <lineage>
        <taxon>Bacteria</taxon>
        <taxon>Pseudomonadati</taxon>
        <taxon>Planctomycetota</taxon>
        <taxon>Planctomycetia</taxon>
        <taxon>Pirellulales</taxon>
        <taxon>Pirellulaceae</taxon>
        <taxon>Roseimaritima</taxon>
    </lineage>
</organism>
<dbReference type="CDD" id="cd02440">
    <property type="entry name" value="AdoMet_MTases"/>
    <property type="match status" value="1"/>
</dbReference>
<accession>A0A5B9QR71</accession>
<dbReference type="OrthoDB" id="291479at2"/>
<dbReference type="Pfam" id="PF08401">
    <property type="entry name" value="ArdcN"/>
    <property type="match status" value="1"/>
</dbReference>
<dbReference type="KEGG" id="rul:UC8_24210"/>
<feature type="region of interest" description="Disordered" evidence="1">
    <location>
        <begin position="124"/>
        <end position="150"/>
    </location>
</feature>
<dbReference type="PRINTS" id="PR00507">
    <property type="entry name" value="N12N6MTFRASE"/>
</dbReference>
<protein>
    <recommendedName>
        <fullName evidence="2">N-terminal domain-containing protein</fullName>
    </recommendedName>
</protein>
<evidence type="ECO:0000259" key="2">
    <source>
        <dbReference type="Pfam" id="PF08401"/>
    </source>
</evidence>
<dbReference type="AlphaFoldDB" id="A0A5B9QR71"/>
<name>A0A5B9QR71_9BACT</name>
<feature type="compositionally biased region" description="Low complexity" evidence="1">
    <location>
        <begin position="16"/>
        <end position="25"/>
    </location>
</feature>
<feature type="domain" description="N-terminal" evidence="2">
    <location>
        <begin position="55"/>
        <end position="115"/>
    </location>
</feature>
<feature type="compositionally biased region" description="Basic residues" evidence="1">
    <location>
        <begin position="1"/>
        <end position="12"/>
    </location>
</feature>
<evidence type="ECO:0000256" key="1">
    <source>
        <dbReference type="SAM" id="MobiDB-lite"/>
    </source>
</evidence>
<gene>
    <name evidence="3" type="ORF">UC8_24210</name>
</gene>
<reference evidence="3 4" key="1">
    <citation type="submission" date="2019-08" db="EMBL/GenBank/DDBJ databases">
        <title>Deep-cultivation of Planctomycetes and their phenomic and genomic characterization uncovers novel biology.</title>
        <authorList>
            <person name="Wiegand S."/>
            <person name="Jogler M."/>
            <person name="Boedeker C."/>
            <person name="Pinto D."/>
            <person name="Vollmers J."/>
            <person name="Rivas-Marin E."/>
            <person name="Kohn T."/>
            <person name="Peeters S.H."/>
            <person name="Heuer A."/>
            <person name="Rast P."/>
            <person name="Oberbeckmann S."/>
            <person name="Bunk B."/>
            <person name="Jeske O."/>
            <person name="Meyerdierks A."/>
            <person name="Storesund J.E."/>
            <person name="Kallscheuer N."/>
            <person name="Luecker S."/>
            <person name="Lage O.M."/>
            <person name="Pohl T."/>
            <person name="Merkel B.J."/>
            <person name="Hornburger P."/>
            <person name="Mueller R.-W."/>
            <person name="Bruemmer F."/>
            <person name="Labrenz M."/>
            <person name="Spormann A.M."/>
            <person name="Op den Camp H."/>
            <person name="Overmann J."/>
            <person name="Amann R."/>
            <person name="Jetten M.S.M."/>
            <person name="Mascher T."/>
            <person name="Medema M.H."/>
            <person name="Devos D.P."/>
            <person name="Kaster A.-K."/>
            <person name="Ovreas L."/>
            <person name="Rohde M."/>
            <person name="Galperin M.Y."/>
            <person name="Jogler C."/>
        </authorList>
    </citation>
    <scope>NUCLEOTIDE SEQUENCE [LARGE SCALE GENOMIC DNA]</scope>
    <source>
        <strain evidence="3 4">UC8</strain>
    </source>
</reference>
<evidence type="ECO:0000313" key="4">
    <source>
        <dbReference type="Proteomes" id="UP000325286"/>
    </source>
</evidence>
<feature type="region of interest" description="Disordered" evidence="1">
    <location>
        <begin position="1"/>
        <end position="25"/>
    </location>
</feature>
<dbReference type="Proteomes" id="UP000325286">
    <property type="component" value="Chromosome"/>
</dbReference>
<proteinExistence type="predicted"/>
<dbReference type="InterPro" id="IPR013610">
    <property type="entry name" value="ArdC_N"/>
</dbReference>
<keyword evidence="4" id="KW-1185">Reference proteome</keyword>